<evidence type="ECO:0000259" key="6">
    <source>
        <dbReference type="PROSITE" id="PS51826"/>
    </source>
</evidence>
<evidence type="ECO:0000259" key="5">
    <source>
        <dbReference type="PROSITE" id="PS50968"/>
    </source>
</evidence>
<keyword evidence="3 4" id="KW-0450">Lipoyl</keyword>
<dbReference type="RefSeq" id="WP_136891390.1">
    <property type="nucleotide sequence ID" value="NZ_CP034413.3"/>
</dbReference>
<dbReference type="SUPFAM" id="SSF47005">
    <property type="entry name" value="Peripheral subunit-binding domain of 2-oxo acid dehydrogenase complex"/>
    <property type="match status" value="1"/>
</dbReference>
<dbReference type="PANTHER" id="PTHR23151">
    <property type="entry name" value="DIHYDROLIPOAMIDE ACETYL/SUCCINYL-TRANSFERASE-RELATED"/>
    <property type="match status" value="1"/>
</dbReference>
<dbReference type="InterPro" id="IPR004167">
    <property type="entry name" value="PSBD"/>
</dbReference>
<accession>A0A4D7B0L6</accession>
<evidence type="ECO:0000256" key="4">
    <source>
        <dbReference type="RuleBase" id="RU003423"/>
    </source>
</evidence>
<dbReference type="GO" id="GO:0016746">
    <property type="term" value="F:acyltransferase activity"/>
    <property type="evidence" value="ECO:0007669"/>
    <property type="project" value="UniProtKB-KW"/>
</dbReference>
<keyword evidence="8" id="KW-1185">Reference proteome</keyword>
<dbReference type="Gene3D" id="2.40.50.100">
    <property type="match status" value="1"/>
</dbReference>
<dbReference type="PROSITE" id="PS50968">
    <property type="entry name" value="BIOTINYL_LIPOYL"/>
    <property type="match status" value="1"/>
</dbReference>
<dbReference type="SUPFAM" id="SSF52777">
    <property type="entry name" value="CoA-dependent acyltransferases"/>
    <property type="match status" value="1"/>
</dbReference>
<dbReference type="GO" id="GO:0006086">
    <property type="term" value="P:pyruvate decarboxylation to acetyl-CoA"/>
    <property type="evidence" value="ECO:0007669"/>
    <property type="project" value="InterPro"/>
</dbReference>
<protein>
    <recommendedName>
        <fullName evidence="4">Dihydrolipoamide acetyltransferase component of pyruvate dehydrogenase complex</fullName>
        <ecNumber evidence="4">2.3.1.-</ecNumber>
    </recommendedName>
</protein>
<dbReference type="CDD" id="cd06849">
    <property type="entry name" value="lipoyl_domain"/>
    <property type="match status" value="1"/>
</dbReference>
<feature type="domain" description="Lipoyl-binding" evidence="5">
    <location>
        <begin position="2"/>
        <end position="77"/>
    </location>
</feature>
<dbReference type="EC" id="2.3.1.-" evidence="4"/>
<keyword evidence="4" id="KW-0012">Acyltransferase</keyword>
<gene>
    <name evidence="7" type="ORF">EIO64_11525</name>
</gene>
<reference evidence="8" key="1">
    <citation type="submission" date="2018-12" db="EMBL/GenBank/DDBJ databases">
        <title>Dusodibacter welbiota gen. nov., sp. nov., isolated from human faeces and emended description of the Oscillibacter genus.</title>
        <authorList>
            <person name="Le Roy T."/>
            <person name="Van der Smissen P."/>
            <person name="Delzenne N."/>
            <person name="Muccioli G."/>
            <person name="Collet J.F."/>
            <person name="Cani P.D."/>
        </authorList>
    </citation>
    <scope>NUCLEOTIDE SEQUENCE [LARGE SCALE GENOMIC DNA]</scope>
    <source>
        <strain evidence="8">J115</strain>
    </source>
</reference>
<dbReference type="KEGG" id="obj:EIO64_11525"/>
<dbReference type="Gene3D" id="4.10.320.10">
    <property type="entry name" value="E3-binding domain"/>
    <property type="match status" value="1"/>
</dbReference>
<dbReference type="Pfam" id="PF00198">
    <property type="entry name" value="2-oxoacid_dh"/>
    <property type="match status" value="1"/>
</dbReference>
<dbReference type="InterPro" id="IPR001078">
    <property type="entry name" value="2-oxoacid_DH_actylTfrase"/>
</dbReference>
<dbReference type="AlphaFoldDB" id="A0A4D7B0L6"/>
<dbReference type="PROSITE" id="PS51826">
    <property type="entry name" value="PSBD"/>
    <property type="match status" value="1"/>
</dbReference>
<keyword evidence="4" id="KW-0808">Transferase</keyword>
<evidence type="ECO:0000256" key="3">
    <source>
        <dbReference type="ARBA" id="ARBA00022823"/>
    </source>
</evidence>
<sequence>MAYEVLMPQLGLTMEEGTVSQWIKHEGDAVKAGDVVVEITTDKLTNEITSEQDGVLLKIVAQEGEDVPVKGLLAYIGQPGEQVGETTAPAVSAASAAPSAEPAAALASAPAASPAAGGKRIRISPLARKIAGQMGVDYTVLTGTGPSGRIVKRDILAAAEAAPKAAAPAPADRKIAAPAAVSATAFPVKNLELMEGDTVEKLTGMRKVVAQRMYTSAVEIPTVTQTVKVDVTALLAFRKKLKEEGHAFSVNDFVLKAVAKALRRHPEILVSLDGEQIIRRAHVNLGMAVALDAGLIVPVIRDADLLSLEALSAKAKDLAERARANQLGADEYKGSTFTVSNLGMFGVESFTPIINQPDAAILGVNCTEDELVMEDDGTIAKHQVLRISLTFDHRLLDGAVAAKFEMTVRDLLEHPMDILL</sequence>
<dbReference type="InterPro" id="IPR045257">
    <property type="entry name" value="E2/Pdx1"/>
</dbReference>
<dbReference type="SUPFAM" id="SSF51230">
    <property type="entry name" value="Single hybrid motif"/>
    <property type="match status" value="1"/>
</dbReference>
<organism evidence="7 8">
    <name type="scientific">Dysosmobacter welbionis</name>
    <dbReference type="NCBI Taxonomy" id="2093857"/>
    <lineage>
        <taxon>Bacteria</taxon>
        <taxon>Bacillati</taxon>
        <taxon>Bacillota</taxon>
        <taxon>Clostridia</taxon>
        <taxon>Eubacteriales</taxon>
        <taxon>Oscillospiraceae</taxon>
        <taxon>Dysosmobacter</taxon>
    </lineage>
</organism>
<evidence type="ECO:0000313" key="7">
    <source>
        <dbReference type="EMBL" id="QCI59772.1"/>
    </source>
</evidence>
<dbReference type="Pfam" id="PF02817">
    <property type="entry name" value="E3_binding"/>
    <property type="match status" value="1"/>
</dbReference>
<comment type="similarity">
    <text evidence="2 4">Belongs to the 2-oxoacid dehydrogenase family.</text>
</comment>
<name>A0A4D7B0L6_9FIRM</name>
<evidence type="ECO:0000313" key="8">
    <source>
        <dbReference type="Proteomes" id="UP000298642"/>
    </source>
</evidence>
<dbReference type="InterPro" id="IPR000089">
    <property type="entry name" value="Biotin_lipoyl"/>
</dbReference>
<proteinExistence type="inferred from homology"/>
<dbReference type="PANTHER" id="PTHR23151:SF90">
    <property type="entry name" value="DIHYDROLIPOYLLYSINE-RESIDUE ACETYLTRANSFERASE COMPONENT OF PYRUVATE DEHYDROGENASE COMPLEX, MITOCHONDRIAL-RELATED"/>
    <property type="match status" value="1"/>
</dbReference>
<feature type="domain" description="Peripheral subunit-binding (PSBD)" evidence="6">
    <location>
        <begin position="122"/>
        <end position="159"/>
    </location>
</feature>
<evidence type="ECO:0000256" key="2">
    <source>
        <dbReference type="ARBA" id="ARBA00007317"/>
    </source>
</evidence>
<dbReference type="Gene3D" id="3.30.559.10">
    <property type="entry name" value="Chloramphenicol acetyltransferase-like domain"/>
    <property type="match status" value="1"/>
</dbReference>
<dbReference type="InterPro" id="IPR023213">
    <property type="entry name" value="CAT-like_dom_sf"/>
</dbReference>
<dbReference type="InterPro" id="IPR011053">
    <property type="entry name" value="Single_hybrid_motif"/>
</dbReference>
<comment type="cofactor">
    <cofactor evidence="1 4">
        <name>(R)-lipoate</name>
        <dbReference type="ChEBI" id="CHEBI:83088"/>
    </cofactor>
</comment>
<dbReference type="GO" id="GO:0045254">
    <property type="term" value="C:pyruvate dehydrogenase complex"/>
    <property type="evidence" value="ECO:0007669"/>
    <property type="project" value="InterPro"/>
</dbReference>
<dbReference type="EMBL" id="CP034413">
    <property type="protein sequence ID" value="QCI59772.1"/>
    <property type="molecule type" value="Genomic_DNA"/>
</dbReference>
<evidence type="ECO:0000256" key="1">
    <source>
        <dbReference type="ARBA" id="ARBA00001938"/>
    </source>
</evidence>
<dbReference type="InterPro" id="IPR036625">
    <property type="entry name" value="E3-bd_dom_sf"/>
</dbReference>
<dbReference type="Proteomes" id="UP000298642">
    <property type="component" value="Chromosome"/>
</dbReference>
<dbReference type="Pfam" id="PF00364">
    <property type="entry name" value="Biotin_lipoyl"/>
    <property type="match status" value="1"/>
</dbReference>